<keyword evidence="2" id="KW-1185">Reference proteome</keyword>
<reference evidence="1 2" key="1">
    <citation type="submission" date="2016-11" db="EMBL/GenBank/DDBJ databases">
        <authorList>
            <person name="Jaros S."/>
            <person name="Januszkiewicz K."/>
            <person name="Wedrychowicz H."/>
        </authorList>
    </citation>
    <scope>NUCLEOTIDE SEQUENCE [LARGE SCALE GENOMIC DNA]</scope>
</reference>
<gene>
    <name evidence="1" type="primary">BQ5605_C001g00845</name>
    <name evidence="1" type="ORF">BQ5605_C001G00845</name>
</gene>
<accession>A0A2X0P704</accession>
<evidence type="ECO:0000313" key="2">
    <source>
        <dbReference type="Proteomes" id="UP000249464"/>
    </source>
</evidence>
<evidence type="ECO:0000313" key="1">
    <source>
        <dbReference type="EMBL" id="SGY50006.1"/>
    </source>
</evidence>
<protein>
    <submittedName>
        <fullName evidence="1">BQ5605_C001g00845 protein</fullName>
    </submittedName>
</protein>
<dbReference type="Proteomes" id="UP000249464">
    <property type="component" value="Unassembled WGS sequence"/>
</dbReference>
<dbReference type="EMBL" id="FQNC01000043">
    <property type="protein sequence ID" value="SGY50006.1"/>
    <property type="molecule type" value="Genomic_DNA"/>
</dbReference>
<name>A0A2X0P704_9BASI</name>
<proteinExistence type="predicted"/>
<organism evidence="1 2">
    <name type="scientific">Microbotryum silenes-dioicae</name>
    <dbReference type="NCBI Taxonomy" id="796604"/>
    <lineage>
        <taxon>Eukaryota</taxon>
        <taxon>Fungi</taxon>
        <taxon>Dikarya</taxon>
        <taxon>Basidiomycota</taxon>
        <taxon>Pucciniomycotina</taxon>
        <taxon>Microbotryomycetes</taxon>
        <taxon>Microbotryales</taxon>
        <taxon>Microbotryaceae</taxon>
        <taxon>Microbotryum</taxon>
    </lineage>
</organism>
<sequence length="115" mass="12790">MAAARLIIRLLYLDPEENLVTAGRTQQITSESRERGSPKAMLLPANSPLVPSEMACLDNSPGRIKRTEVWISRDVIVALWLYCASLDASRVMRSKMSLTNELRMSIALFEIPVSG</sequence>
<dbReference type="AlphaFoldDB" id="A0A2X0P704"/>